<keyword evidence="2" id="KW-1185">Reference proteome</keyword>
<protein>
    <submittedName>
        <fullName evidence="1">Uncharacterized protein</fullName>
    </submittedName>
</protein>
<reference evidence="1 2" key="2">
    <citation type="journal article" date="2012" name="PLoS Pathog.">
        <title>Diverse lifestyles and strategies of plant pathogenesis encoded in the genomes of eighteen Dothideomycetes fungi.</title>
        <authorList>
            <person name="Ohm R.A."/>
            <person name="Feau N."/>
            <person name="Henrissat B."/>
            <person name="Schoch C.L."/>
            <person name="Horwitz B.A."/>
            <person name="Barry K.W."/>
            <person name="Condon B.J."/>
            <person name="Copeland A.C."/>
            <person name="Dhillon B."/>
            <person name="Glaser F."/>
            <person name="Hesse C.N."/>
            <person name="Kosti I."/>
            <person name="LaButti K."/>
            <person name="Lindquist E.A."/>
            <person name="Lucas S."/>
            <person name="Salamov A.A."/>
            <person name="Bradshaw R.E."/>
            <person name="Ciuffetti L."/>
            <person name="Hamelin R.C."/>
            <person name="Kema G.H.J."/>
            <person name="Lawrence C."/>
            <person name="Scott J.A."/>
            <person name="Spatafora J.W."/>
            <person name="Turgeon B.G."/>
            <person name="de Wit P.J.G.M."/>
            <person name="Zhong S."/>
            <person name="Goodwin S.B."/>
            <person name="Grigoriev I.V."/>
        </authorList>
    </citation>
    <scope>NUCLEOTIDE SEQUENCE [LARGE SCALE GENOMIC DNA]</scope>
    <source>
        <strain evidence="2">NZE10 / CBS 128990</strain>
    </source>
</reference>
<accession>N1PQ81</accession>
<dbReference type="HOGENOM" id="CLU_2497875_0_0_1"/>
<dbReference type="AlphaFoldDB" id="N1PQ81"/>
<dbReference type="EMBL" id="KB446539">
    <property type="protein sequence ID" value="EME44535.1"/>
    <property type="molecule type" value="Genomic_DNA"/>
</dbReference>
<proteinExistence type="predicted"/>
<evidence type="ECO:0000313" key="1">
    <source>
        <dbReference type="EMBL" id="EME44535.1"/>
    </source>
</evidence>
<organism evidence="1 2">
    <name type="scientific">Dothistroma septosporum (strain NZE10 / CBS 128990)</name>
    <name type="common">Red band needle blight fungus</name>
    <name type="synonym">Mycosphaerella pini</name>
    <dbReference type="NCBI Taxonomy" id="675120"/>
    <lineage>
        <taxon>Eukaryota</taxon>
        <taxon>Fungi</taxon>
        <taxon>Dikarya</taxon>
        <taxon>Ascomycota</taxon>
        <taxon>Pezizomycotina</taxon>
        <taxon>Dothideomycetes</taxon>
        <taxon>Dothideomycetidae</taxon>
        <taxon>Mycosphaerellales</taxon>
        <taxon>Mycosphaerellaceae</taxon>
        <taxon>Dothistroma</taxon>
    </lineage>
</organism>
<dbReference type="Proteomes" id="UP000016933">
    <property type="component" value="Unassembled WGS sequence"/>
</dbReference>
<sequence>MHHERDVRPRERKLTLEKRPNLYKRIRPALFTKDNRIWHGLCRIFGGVRGRTETSAMQPQLSYNKRVNRSIVGHDGNIQVSLPGVD</sequence>
<reference evidence="2" key="1">
    <citation type="journal article" date="2012" name="PLoS Genet.">
        <title>The genomes of the fungal plant pathogens Cladosporium fulvum and Dothistroma septosporum reveal adaptation to different hosts and lifestyles but also signatures of common ancestry.</title>
        <authorList>
            <person name="de Wit P.J.G.M."/>
            <person name="van der Burgt A."/>
            <person name="Oekmen B."/>
            <person name="Stergiopoulos I."/>
            <person name="Abd-Elsalam K.A."/>
            <person name="Aerts A.L."/>
            <person name="Bahkali A.H."/>
            <person name="Beenen H.G."/>
            <person name="Chettri P."/>
            <person name="Cox M.P."/>
            <person name="Datema E."/>
            <person name="de Vries R.P."/>
            <person name="Dhillon B."/>
            <person name="Ganley A.R."/>
            <person name="Griffiths S.A."/>
            <person name="Guo Y."/>
            <person name="Hamelin R.C."/>
            <person name="Henrissat B."/>
            <person name="Kabir M.S."/>
            <person name="Jashni M.K."/>
            <person name="Kema G."/>
            <person name="Klaubauf S."/>
            <person name="Lapidus A."/>
            <person name="Levasseur A."/>
            <person name="Lindquist E."/>
            <person name="Mehrabi R."/>
            <person name="Ohm R.A."/>
            <person name="Owen T.J."/>
            <person name="Salamov A."/>
            <person name="Schwelm A."/>
            <person name="Schijlen E."/>
            <person name="Sun H."/>
            <person name="van den Burg H.A."/>
            <person name="van Ham R.C.H.J."/>
            <person name="Zhang S."/>
            <person name="Goodwin S.B."/>
            <person name="Grigoriev I.V."/>
            <person name="Collemare J."/>
            <person name="Bradshaw R.E."/>
        </authorList>
    </citation>
    <scope>NUCLEOTIDE SEQUENCE [LARGE SCALE GENOMIC DNA]</scope>
    <source>
        <strain evidence="2">NZE10 / CBS 128990</strain>
    </source>
</reference>
<evidence type="ECO:0000313" key="2">
    <source>
        <dbReference type="Proteomes" id="UP000016933"/>
    </source>
</evidence>
<name>N1PQ81_DOTSN</name>
<gene>
    <name evidence="1" type="ORF">DOTSEDRAFT_44718</name>
</gene>